<dbReference type="AlphaFoldDB" id="A0AAE0JJD7"/>
<dbReference type="PANTHER" id="PTHR12901">
    <property type="entry name" value="SPERM PROTEIN HOMOLOG"/>
    <property type="match status" value="1"/>
</dbReference>
<dbReference type="InterPro" id="IPR005031">
    <property type="entry name" value="COQ10_START"/>
</dbReference>
<evidence type="ECO:0000256" key="3">
    <source>
        <dbReference type="ARBA" id="ARBA00024947"/>
    </source>
</evidence>
<dbReference type="GO" id="GO:0005739">
    <property type="term" value="C:mitochondrion"/>
    <property type="evidence" value="ECO:0007669"/>
    <property type="project" value="TreeGrafter"/>
</dbReference>
<dbReference type="CDD" id="cd07813">
    <property type="entry name" value="COQ10p_like"/>
    <property type="match status" value="1"/>
</dbReference>
<comment type="similarity">
    <text evidence="1">Belongs to the COQ10 family.</text>
</comment>
<evidence type="ECO:0000256" key="1">
    <source>
        <dbReference type="ARBA" id="ARBA00006885"/>
    </source>
</evidence>
<proteinExistence type="inferred from homology"/>
<dbReference type="GeneID" id="87865844"/>
<feature type="compositionally biased region" description="Low complexity" evidence="4">
    <location>
        <begin position="136"/>
        <end position="149"/>
    </location>
</feature>
<reference evidence="6" key="2">
    <citation type="submission" date="2023-06" db="EMBL/GenBank/DDBJ databases">
        <authorList>
            <consortium name="Lawrence Berkeley National Laboratory"/>
            <person name="Haridas S."/>
            <person name="Hensen N."/>
            <person name="Bonometti L."/>
            <person name="Westerberg I."/>
            <person name="Brannstrom I.O."/>
            <person name="Guillou S."/>
            <person name="Cros-Aarteil S."/>
            <person name="Calhoun S."/>
            <person name="Kuo A."/>
            <person name="Mondo S."/>
            <person name="Pangilinan J."/>
            <person name="Riley R."/>
            <person name="Labutti K."/>
            <person name="Andreopoulos B."/>
            <person name="Lipzen A."/>
            <person name="Chen C."/>
            <person name="Yanf M."/>
            <person name="Daum C."/>
            <person name="Ng V."/>
            <person name="Clum A."/>
            <person name="Steindorff A."/>
            <person name="Ohm R."/>
            <person name="Martin F."/>
            <person name="Silar P."/>
            <person name="Natvig D."/>
            <person name="Lalanne C."/>
            <person name="Gautier V."/>
            <person name="Ament-Velasquez S.L."/>
            <person name="Kruys A."/>
            <person name="Hutchinson M.I."/>
            <person name="Powell A.J."/>
            <person name="Barry K."/>
            <person name="Miller A.N."/>
            <person name="Grigoriev I.V."/>
            <person name="Debuchy R."/>
            <person name="Gladieux P."/>
            <person name="Thoren M.H."/>
            <person name="Johannesson H."/>
        </authorList>
    </citation>
    <scope>NUCLEOTIDE SEQUENCE</scope>
    <source>
        <strain evidence="6">CBS 560.94</strain>
    </source>
</reference>
<dbReference type="Gene3D" id="3.30.530.20">
    <property type="match status" value="1"/>
</dbReference>
<evidence type="ECO:0000256" key="4">
    <source>
        <dbReference type="SAM" id="MobiDB-lite"/>
    </source>
</evidence>
<feature type="region of interest" description="Disordered" evidence="4">
    <location>
        <begin position="136"/>
        <end position="173"/>
    </location>
</feature>
<comment type="function">
    <text evidence="3">Required for the function of coenzyme Q in the respiratory chain. May serve as a chaperone or may be involved in the transport of Q6 from its site of synthesis to the catalytic sites of the respiratory complexes.</text>
</comment>
<dbReference type="Pfam" id="PF03364">
    <property type="entry name" value="Polyketide_cyc"/>
    <property type="match status" value="1"/>
</dbReference>
<dbReference type="InterPro" id="IPR044996">
    <property type="entry name" value="COQ10-like"/>
</dbReference>
<dbReference type="RefSeq" id="XP_062683954.1">
    <property type="nucleotide sequence ID" value="XM_062828690.1"/>
</dbReference>
<organism evidence="6 7">
    <name type="scientific">Neurospora tetraspora</name>
    <dbReference type="NCBI Taxonomy" id="94610"/>
    <lineage>
        <taxon>Eukaryota</taxon>
        <taxon>Fungi</taxon>
        <taxon>Dikarya</taxon>
        <taxon>Ascomycota</taxon>
        <taxon>Pezizomycotina</taxon>
        <taxon>Sordariomycetes</taxon>
        <taxon>Sordariomycetidae</taxon>
        <taxon>Sordariales</taxon>
        <taxon>Sordariaceae</taxon>
        <taxon>Neurospora</taxon>
    </lineage>
</organism>
<feature type="region of interest" description="Disordered" evidence="4">
    <location>
        <begin position="30"/>
        <end position="56"/>
    </location>
</feature>
<dbReference type="EMBL" id="JAUEPP010000002">
    <property type="protein sequence ID" value="KAK3350659.1"/>
    <property type="molecule type" value="Genomic_DNA"/>
</dbReference>
<comment type="caution">
    <text evidence="6">The sequence shown here is derived from an EMBL/GenBank/DDBJ whole genome shotgun (WGS) entry which is preliminary data.</text>
</comment>
<keyword evidence="7" id="KW-1185">Reference proteome</keyword>
<dbReference type="GO" id="GO:0045333">
    <property type="term" value="P:cellular respiration"/>
    <property type="evidence" value="ECO:0007669"/>
    <property type="project" value="InterPro"/>
</dbReference>
<dbReference type="InterPro" id="IPR023393">
    <property type="entry name" value="START-like_dom_sf"/>
</dbReference>
<accession>A0AAE0JJD7</accession>
<evidence type="ECO:0000313" key="6">
    <source>
        <dbReference type="EMBL" id="KAK3350659.1"/>
    </source>
</evidence>
<dbReference type="GO" id="GO:0048039">
    <property type="term" value="F:ubiquinone binding"/>
    <property type="evidence" value="ECO:0007669"/>
    <property type="project" value="InterPro"/>
</dbReference>
<gene>
    <name evidence="6" type="ORF">B0H65DRAFT_518113</name>
</gene>
<dbReference type="PANTHER" id="PTHR12901:SF10">
    <property type="entry name" value="COENZYME Q-BINDING PROTEIN COQ10, MITOCHONDRIAL"/>
    <property type="match status" value="1"/>
</dbReference>
<dbReference type="Proteomes" id="UP001278500">
    <property type="component" value="Unassembled WGS sequence"/>
</dbReference>
<evidence type="ECO:0000256" key="2">
    <source>
        <dbReference type="ARBA" id="ARBA00011814"/>
    </source>
</evidence>
<evidence type="ECO:0000313" key="7">
    <source>
        <dbReference type="Proteomes" id="UP001278500"/>
    </source>
</evidence>
<sequence>MPPRPSLLVPASATRLLLIPRTSVRSLSSLTTNNAFNEPPPSHSRRKTSLSPTPLTTTRPYSSWLLSAVSSAASALNNASGSPGGGNSSPETVLRARRILPYPPAHLYNLIADVSSYSQFLPHCSRSVVTAWAEQPTTQPTQQPTAIAEGEGGQQGAAAGEEGKEQQARTKTKWPARGDLTVGWGPFTESYSSRVYCVPDDGQGIGIVEAVSGDASTNIPSAVLRQFGYKPPAPNGDTEKMEGLFESLVTRWTVRNVPAPPGGGIGLKKSQEGVGDKWTEVALSVRFKFANPALGFAVGQLAGQKVDEMVAAFEERARRTWRR</sequence>
<feature type="domain" description="Coenzyme Q-binding protein COQ10 START" evidence="5">
    <location>
        <begin position="100"/>
        <end position="314"/>
    </location>
</feature>
<comment type="subunit">
    <text evidence="2">Interacts with coenzyme Q.</text>
</comment>
<reference evidence="6" key="1">
    <citation type="journal article" date="2023" name="Mol. Phylogenet. Evol.">
        <title>Genome-scale phylogeny and comparative genomics of the fungal order Sordariales.</title>
        <authorList>
            <person name="Hensen N."/>
            <person name="Bonometti L."/>
            <person name="Westerberg I."/>
            <person name="Brannstrom I.O."/>
            <person name="Guillou S."/>
            <person name="Cros-Aarteil S."/>
            <person name="Calhoun S."/>
            <person name="Haridas S."/>
            <person name="Kuo A."/>
            <person name="Mondo S."/>
            <person name="Pangilinan J."/>
            <person name="Riley R."/>
            <person name="LaButti K."/>
            <person name="Andreopoulos B."/>
            <person name="Lipzen A."/>
            <person name="Chen C."/>
            <person name="Yan M."/>
            <person name="Daum C."/>
            <person name="Ng V."/>
            <person name="Clum A."/>
            <person name="Steindorff A."/>
            <person name="Ohm R.A."/>
            <person name="Martin F."/>
            <person name="Silar P."/>
            <person name="Natvig D.O."/>
            <person name="Lalanne C."/>
            <person name="Gautier V."/>
            <person name="Ament-Velasquez S.L."/>
            <person name="Kruys A."/>
            <person name="Hutchinson M.I."/>
            <person name="Powell A.J."/>
            <person name="Barry K."/>
            <person name="Miller A.N."/>
            <person name="Grigoriev I.V."/>
            <person name="Debuchy R."/>
            <person name="Gladieux P."/>
            <person name="Hiltunen Thoren M."/>
            <person name="Johannesson H."/>
        </authorList>
    </citation>
    <scope>NUCLEOTIDE SEQUENCE</scope>
    <source>
        <strain evidence="6">CBS 560.94</strain>
    </source>
</reference>
<dbReference type="SUPFAM" id="SSF55961">
    <property type="entry name" value="Bet v1-like"/>
    <property type="match status" value="1"/>
</dbReference>
<evidence type="ECO:0000259" key="5">
    <source>
        <dbReference type="Pfam" id="PF03364"/>
    </source>
</evidence>
<name>A0AAE0JJD7_9PEZI</name>
<protein>
    <submittedName>
        <fullName evidence="6">Dehydrase and lipid transport-domain-containing protein</fullName>
    </submittedName>
</protein>